<dbReference type="STRING" id="471853.Bcav_0354"/>
<proteinExistence type="predicted"/>
<dbReference type="OrthoDB" id="3574110at2"/>
<sequence>MPADALPDWDAPFAVAGRTAFAAHERPGLAFAPPLRLEAAPEGDTPAVTLDVVAQDRSPGLVTTGFLQLRLETRFDLPETRLALFGQDEAMRVEPLPAAGGLLRLVAPDLAGTDELPDLPLDGAGVAGLTASVSLDGVAADLVVEALHRGIALVEARALVTVRGAAARWPGVADVDVARLRAGLGGDPVRVRDLLEALVRAPAALGVVVSGAAAEDDAGRARLAAALADRVTAELGSGILDDDGEACVLLAAEAPDHMHWELDDVVVAPRHLALATDPWGPLRAMTAEEVGARVVRRHVAPALDSGHRTLGIASVIRPPWAGAVALAADVTVPPRPPERPATVRETVVLDPAAPFTTLALRLAPGEPLAARVRTITYLDSPVPELPGPELDVTSETVVLGPDAFGAAFLPVEIDDALRAQAVAVDVVHEAEVNGLMQRTRVTLDAGTPRATLVVAPDTGSATLHAEARDAVGRVASTPPLESGPTRFDPFSFGGAGRHEVTIDVSPDGPFAGGSADGVLRLELTPEAGGPVGAVALTADRPRAVWSYLALSPFTPGYRWRRAGESDFSEPLGPDTPLRVPAPVPGGTP</sequence>
<evidence type="ECO:0000313" key="2">
    <source>
        <dbReference type="EMBL" id="ACQ78618.1"/>
    </source>
</evidence>
<gene>
    <name evidence="2" type="ordered locus">Bcav_0354</name>
</gene>
<dbReference type="eggNOG" id="ENOG5033DZS">
    <property type="taxonomic scope" value="Bacteria"/>
</dbReference>
<dbReference type="AlphaFoldDB" id="C5BWG0"/>
<name>C5BWG0_BEUC1</name>
<organism evidence="2 3">
    <name type="scientific">Beutenbergia cavernae (strain ATCC BAA-8 / DSM 12333 / CCUG 43141 / JCM 11478 / NBRC 16432 / NCIMB 13614 / HKI 0122)</name>
    <dbReference type="NCBI Taxonomy" id="471853"/>
    <lineage>
        <taxon>Bacteria</taxon>
        <taxon>Bacillati</taxon>
        <taxon>Actinomycetota</taxon>
        <taxon>Actinomycetes</taxon>
        <taxon>Micrococcales</taxon>
        <taxon>Beutenbergiaceae</taxon>
        <taxon>Beutenbergia</taxon>
    </lineage>
</organism>
<dbReference type="RefSeq" id="WP_012725398.1">
    <property type="nucleotide sequence ID" value="NC_012669.1"/>
</dbReference>
<feature type="region of interest" description="Disordered" evidence="1">
    <location>
        <begin position="563"/>
        <end position="588"/>
    </location>
</feature>
<evidence type="ECO:0000313" key="3">
    <source>
        <dbReference type="Proteomes" id="UP000007962"/>
    </source>
</evidence>
<accession>C5BWG0</accession>
<dbReference type="Proteomes" id="UP000007962">
    <property type="component" value="Chromosome"/>
</dbReference>
<evidence type="ECO:0000256" key="1">
    <source>
        <dbReference type="SAM" id="MobiDB-lite"/>
    </source>
</evidence>
<protein>
    <submittedName>
        <fullName evidence="2">Uncharacterized protein</fullName>
    </submittedName>
</protein>
<dbReference type="EMBL" id="CP001618">
    <property type="protein sequence ID" value="ACQ78618.1"/>
    <property type="molecule type" value="Genomic_DNA"/>
</dbReference>
<keyword evidence="3" id="KW-1185">Reference proteome</keyword>
<dbReference type="KEGG" id="bcv:Bcav_0354"/>
<reference evidence="2 3" key="1">
    <citation type="journal article" date="2009" name="Stand. Genomic Sci.">
        <title>Complete genome sequence of Beutenbergia cavernae type strain (HKI 0122).</title>
        <authorList>
            <person name="Land M."/>
            <person name="Pukall R."/>
            <person name="Abt B."/>
            <person name="Goker M."/>
            <person name="Rohde M."/>
            <person name="Glavina Del Rio T."/>
            <person name="Tice H."/>
            <person name="Copeland A."/>
            <person name="Cheng J.F."/>
            <person name="Lucas S."/>
            <person name="Chen F."/>
            <person name="Nolan M."/>
            <person name="Bruce D."/>
            <person name="Goodwin L."/>
            <person name="Pitluck S."/>
            <person name="Ivanova N."/>
            <person name="Mavromatis K."/>
            <person name="Ovchinnikova G."/>
            <person name="Pati A."/>
            <person name="Chen A."/>
            <person name="Palaniappan K."/>
            <person name="Hauser L."/>
            <person name="Chang Y.J."/>
            <person name="Jefferies C.C."/>
            <person name="Saunders E."/>
            <person name="Brettin T."/>
            <person name="Detter J.C."/>
            <person name="Han C."/>
            <person name="Chain P."/>
            <person name="Bristow J."/>
            <person name="Eisen J.A."/>
            <person name="Markowitz V."/>
            <person name="Hugenholtz P."/>
            <person name="Kyrpides N.C."/>
            <person name="Klenk H.P."/>
            <person name="Lapidus A."/>
        </authorList>
    </citation>
    <scope>NUCLEOTIDE SEQUENCE [LARGE SCALE GENOMIC DNA]</scope>
    <source>
        <strain evidence="3">ATCC BAA-8 / DSM 12333 / NBRC 16432</strain>
    </source>
</reference>
<dbReference type="HOGENOM" id="CLU_463583_0_0_11"/>
<feature type="compositionally biased region" description="Pro residues" evidence="1">
    <location>
        <begin position="579"/>
        <end position="588"/>
    </location>
</feature>